<evidence type="ECO:0000313" key="2">
    <source>
        <dbReference type="Proteomes" id="UP000663889"/>
    </source>
</evidence>
<protein>
    <submittedName>
        <fullName evidence="1">Uncharacterized protein</fullName>
    </submittedName>
</protein>
<sequence>MVWLGVCSEGLTTSVIFEDGTMDAE</sequence>
<feature type="non-terminal residue" evidence="1">
    <location>
        <position position="25"/>
    </location>
</feature>
<dbReference type="AlphaFoldDB" id="A0A814K5B4"/>
<dbReference type="EMBL" id="CAJNOU010000612">
    <property type="protein sequence ID" value="CAF1046431.1"/>
    <property type="molecule type" value="Genomic_DNA"/>
</dbReference>
<organism evidence="1 2">
    <name type="scientific">Rotaria sordida</name>
    <dbReference type="NCBI Taxonomy" id="392033"/>
    <lineage>
        <taxon>Eukaryota</taxon>
        <taxon>Metazoa</taxon>
        <taxon>Spiralia</taxon>
        <taxon>Gnathifera</taxon>
        <taxon>Rotifera</taxon>
        <taxon>Eurotatoria</taxon>
        <taxon>Bdelloidea</taxon>
        <taxon>Philodinida</taxon>
        <taxon>Philodinidae</taxon>
        <taxon>Rotaria</taxon>
    </lineage>
</organism>
<comment type="caution">
    <text evidence="1">The sequence shown here is derived from an EMBL/GenBank/DDBJ whole genome shotgun (WGS) entry which is preliminary data.</text>
</comment>
<name>A0A814K5B4_9BILA</name>
<evidence type="ECO:0000313" key="1">
    <source>
        <dbReference type="EMBL" id="CAF1046431.1"/>
    </source>
</evidence>
<accession>A0A814K5B4</accession>
<proteinExistence type="predicted"/>
<reference evidence="1" key="1">
    <citation type="submission" date="2021-02" db="EMBL/GenBank/DDBJ databases">
        <authorList>
            <person name="Nowell W R."/>
        </authorList>
    </citation>
    <scope>NUCLEOTIDE SEQUENCE</scope>
</reference>
<gene>
    <name evidence="1" type="ORF">SEV965_LOCUS13107</name>
</gene>
<dbReference type="Proteomes" id="UP000663889">
    <property type="component" value="Unassembled WGS sequence"/>
</dbReference>